<dbReference type="Gene3D" id="1.10.3730.20">
    <property type="match status" value="1"/>
</dbReference>
<evidence type="ECO:0000256" key="3">
    <source>
        <dbReference type="ARBA" id="ARBA00022475"/>
    </source>
</evidence>
<comment type="caution">
    <text evidence="11">The sequence shown here is derived from an EMBL/GenBank/DDBJ whole genome shotgun (WGS) entry which is preliminary data.</text>
</comment>
<evidence type="ECO:0000313" key="11">
    <source>
        <dbReference type="EMBL" id="MFD1704028.1"/>
    </source>
</evidence>
<feature type="transmembrane region" description="Helical" evidence="10">
    <location>
        <begin position="57"/>
        <end position="78"/>
    </location>
</feature>
<evidence type="ECO:0000256" key="7">
    <source>
        <dbReference type="ARBA" id="ARBA00038151"/>
    </source>
</evidence>
<dbReference type="RefSeq" id="WP_378800113.1">
    <property type="nucleotide sequence ID" value="NZ_JBHUER010000010.1"/>
</dbReference>
<dbReference type="Proteomes" id="UP001597308">
    <property type="component" value="Unassembled WGS sequence"/>
</dbReference>
<dbReference type="PANTHER" id="PTHR30561:SF0">
    <property type="entry name" value="GUANIDINIUM EXPORTER"/>
    <property type="match status" value="1"/>
</dbReference>
<keyword evidence="5 10" id="KW-1133">Transmembrane helix</keyword>
<evidence type="ECO:0000256" key="10">
    <source>
        <dbReference type="SAM" id="Phobius"/>
    </source>
</evidence>
<evidence type="ECO:0000256" key="5">
    <source>
        <dbReference type="ARBA" id="ARBA00022989"/>
    </source>
</evidence>
<dbReference type="InterPro" id="IPR045324">
    <property type="entry name" value="Small_multidrug_res"/>
</dbReference>
<protein>
    <recommendedName>
        <fullName evidence="8">Guanidinium exporter</fullName>
    </recommendedName>
</protein>
<accession>A0ABW4K9D7</accession>
<keyword evidence="12" id="KW-1185">Reference proteome</keyword>
<evidence type="ECO:0000256" key="8">
    <source>
        <dbReference type="ARBA" id="ARBA00039168"/>
    </source>
</evidence>
<evidence type="ECO:0000313" key="12">
    <source>
        <dbReference type="Proteomes" id="UP001597308"/>
    </source>
</evidence>
<gene>
    <name evidence="11" type="ORF">ACFSCV_13565</name>
</gene>
<comment type="subcellular location">
    <subcellularLocation>
        <location evidence="1 9">Cell membrane</location>
        <topology evidence="1 9">Multi-pass membrane protein</topology>
    </subcellularLocation>
</comment>
<keyword evidence="3" id="KW-1003">Cell membrane</keyword>
<comment type="similarity">
    <text evidence="7">Belongs to the drug/metabolite transporter (DMT) superfamily. Small multidrug resistance (SMR) (TC 2.A.7.1) family. Gdx/SugE subfamily.</text>
</comment>
<feature type="transmembrane region" description="Helical" evidence="10">
    <location>
        <begin position="29"/>
        <end position="50"/>
    </location>
</feature>
<evidence type="ECO:0000256" key="1">
    <source>
        <dbReference type="ARBA" id="ARBA00004651"/>
    </source>
</evidence>
<evidence type="ECO:0000256" key="9">
    <source>
        <dbReference type="RuleBase" id="RU003942"/>
    </source>
</evidence>
<keyword evidence="2" id="KW-0813">Transport</keyword>
<evidence type="ECO:0000256" key="6">
    <source>
        <dbReference type="ARBA" id="ARBA00023136"/>
    </source>
</evidence>
<dbReference type="PANTHER" id="PTHR30561">
    <property type="entry name" value="SMR FAMILY PROTON-DEPENDENT DRUG EFFLUX TRANSPORTER SUGE"/>
    <property type="match status" value="1"/>
</dbReference>
<name>A0ABW4K9D7_9HYPH</name>
<sequence length="104" mass="10599">MGWVYLLAAGLMEIVWAMGLKYSEGFTKLVPTVVTVISIACSLTLLGLALRTLPIGIGYAAWTGIGVVGTTIFGMAVFGEPATAARIGCIGLILAGVVGLKIAG</sequence>
<evidence type="ECO:0000256" key="2">
    <source>
        <dbReference type="ARBA" id="ARBA00022448"/>
    </source>
</evidence>
<keyword evidence="4 9" id="KW-0812">Transmembrane</keyword>
<feature type="transmembrane region" description="Helical" evidence="10">
    <location>
        <begin position="84"/>
        <end position="103"/>
    </location>
</feature>
<organism evidence="11 12">
    <name type="scientific">Methylopila henanensis</name>
    <dbReference type="NCBI Taxonomy" id="873516"/>
    <lineage>
        <taxon>Bacteria</taxon>
        <taxon>Pseudomonadati</taxon>
        <taxon>Pseudomonadota</taxon>
        <taxon>Alphaproteobacteria</taxon>
        <taxon>Hyphomicrobiales</taxon>
        <taxon>Methylopilaceae</taxon>
        <taxon>Methylopila</taxon>
    </lineage>
</organism>
<dbReference type="Pfam" id="PF00893">
    <property type="entry name" value="Multi_Drug_Res"/>
    <property type="match status" value="1"/>
</dbReference>
<dbReference type="SUPFAM" id="SSF103481">
    <property type="entry name" value="Multidrug resistance efflux transporter EmrE"/>
    <property type="match status" value="1"/>
</dbReference>
<dbReference type="EMBL" id="JBHUER010000010">
    <property type="protein sequence ID" value="MFD1704028.1"/>
    <property type="molecule type" value="Genomic_DNA"/>
</dbReference>
<evidence type="ECO:0000256" key="4">
    <source>
        <dbReference type="ARBA" id="ARBA00022692"/>
    </source>
</evidence>
<dbReference type="InterPro" id="IPR000390">
    <property type="entry name" value="Small_drug/metabolite_transptr"/>
</dbReference>
<keyword evidence="6 10" id="KW-0472">Membrane</keyword>
<dbReference type="InterPro" id="IPR037185">
    <property type="entry name" value="EmrE-like"/>
</dbReference>
<proteinExistence type="inferred from homology"/>
<reference evidence="12" key="1">
    <citation type="journal article" date="2019" name="Int. J. Syst. Evol. Microbiol.">
        <title>The Global Catalogue of Microorganisms (GCM) 10K type strain sequencing project: providing services to taxonomists for standard genome sequencing and annotation.</title>
        <authorList>
            <consortium name="The Broad Institute Genomics Platform"/>
            <consortium name="The Broad Institute Genome Sequencing Center for Infectious Disease"/>
            <person name="Wu L."/>
            <person name="Ma J."/>
        </authorList>
    </citation>
    <scope>NUCLEOTIDE SEQUENCE [LARGE SCALE GENOMIC DNA]</scope>
    <source>
        <strain evidence="12">KCTC 23707</strain>
    </source>
</reference>